<reference evidence="1 2" key="1">
    <citation type="journal article" date="2014" name="Mol. Biol. Evol.">
        <title>Massive expansion of Ubiquitination-related gene families within the Chlamydiae.</title>
        <authorList>
            <person name="Domman D."/>
            <person name="Collingro A."/>
            <person name="Lagkouvardos I."/>
            <person name="Gehre L."/>
            <person name="Weinmaier T."/>
            <person name="Rattei T."/>
            <person name="Subtil A."/>
            <person name="Horn M."/>
        </authorList>
    </citation>
    <scope>NUCLEOTIDE SEQUENCE [LARGE SCALE GENOMIC DNA]</scope>
    <source>
        <strain evidence="1 2">EI2</strain>
    </source>
</reference>
<evidence type="ECO:0000313" key="1">
    <source>
        <dbReference type="EMBL" id="KIC72415.1"/>
    </source>
</evidence>
<proteinExistence type="predicted"/>
<organism evidence="1 2">
    <name type="scientific">Candidatus Protochlamydia amoebophila</name>
    <dbReference type="NCBI Taxonomy" id="362787"/>
    <lineage>
        <taxon>Bacteria</taxon>
        <taxon>Pseudomonadati</taxon>
        <taxon>Chlamydiota</taxon>
        <taxon>Chlamydiia</taxon>
        <taxon>Parachlamydiales</taxon>
        <taxon>Parachlamydiaceae</taxon>
        <taxon>Candidatus Protochlamydia</taxon>
    </lineage>
</organism>
<protein>
    <submittedName>
        <fullName evidence="1">Uncharacterized protein</fullName>
    </submittedName>
</protein>
<dbReference type="AlphaFoldDB" id="A0A0C1JMA9"/>
<evidence type="ECO:0000313" key="2">
    <source>
        <dbReference type="Proteomes" id="UP000031465"/>
    </source>
</evidence>
<dbReference type="EMBL" id="JSAN01000056">
    <property type="protein sequence ID" value="KIC72415.1"/>
    <property type="molecule type" value="Genomic_DNA"/>
</dbReference>
<name>A0A0C1JMA9_9BACT</name>
<sequence>MQFMKSLNNNMKKRSKLTITPLFEFSENDEMMKNNYREIILHGLTKVLPEDFFEYKETEEETREYQKNFFRQLNPLVTCSDNKKIPGSLSFFALSKFRSNSFKFFFKMISHWLLPDESLNVVLVHASDFQLAELSGEIYTICEIVVSVKSVSEFEEICKHFPIISTEIALGMQSEFYAQKILEIKGLSADDKTTSIRRMIAHLVKRFPHIYGADVFTEMQHLLVTCRDDFKAIRQPRHLSRIISIQYLFRKSLREAIKKRSHRRHLSLKIFRTFLVTPKGRKRVLGLLVGINFLREQETFGEKHLLKAIQHYLPSSQSVEQSFFINKLGSENIGISYLEIEKKDGSDFTILEIRKLRKELPHNLKNRIEQKQHPIFMPRNEEEVIRNMLILTNQIKYLRDIPQVFITFDEQAYSHLYFTVILARVLKPDSESLTKLFQSYEISVEYIPDRTKITGHIRKKHPKEASVFRLKILKDAFLRADHSIDLYKARQAVVGELSKVVGEVRDYNGGMISKQHEQLVLIHKLLKDTKDYDELLLENFFYSLAPDIIRTLIDPKAFKILFLMLLEGLKSYKHESYYLKFYHEPSNAFAMIILEDPLVKERIYRAVHDLHVPHTELAYAYTKTSGNNCIGYICCSQDSNVRECFFQAIKQELQHWETDQPKFLMH</sequence>
<accession>A0A0C1JMA9</accession>
<dbReference type="PATRIC" id="fig|362787.3.peg.855"/>
<comment type="caution">
    <text evidence="1">The sequence shown here is derived from an EMBL/GenBank/DDBJ whole genome shotgun (WGS) entry which is preliminary data.</text>
</comment>
<gene>
    <name evidence="1" type="ORF">DB44_CJ00290</name>
</gene>
<dbReference type="Proteomes" id="UP000031465">
    <property type="component" value="Unassembled WGS sequence"/>
</dbReference>